<dbReference type="Pfam" id="PF07185">
    <property type="entry name" value="DUF1404"/>
    <property type="match status" value="1"/>
</dbReference>
<sequence length="157" mass="17271">MEFESPVLYMLSHYALIASGSLLGYTLLRSAWYNLVLGILPITFWHLPVPFSLGASFIQFRILLEISIFLGGFLLGSALHSVAQWVKVTLFALYMIGDTVLSILFVIASPLYSNRNGVSPYPPDSLPLAGISMIVVMNLILAGVIYISFKTLLEGKL</sequence>
<feature type="transmembrane region" description="Helical" evidence="1">
    <location>
        <begin position="57"/>
        <end position="76"/>
    </location>
</feature>
<dbReference type="InterPro" id="IPR009844">
    <property type="entry name" value="DUF1404"/>
</dbReference>
<organism evidence="2 3">
    <name type="scientific">Metallosphaera cuprina (strain Ar-4)</name>
    <dbReference type="NCBI Taxonomy" id="1006006"/>
    <lineage>
        <taxon>Archaea</taxon>
        <taxon>Thermoproteota</taxon>
        <taxon>Thermoprotei</taxon>
        <taxon>Sulfolobales</taxon>
        <taxon>Sulfolobaceae</taxon>
        <taxon>Metallosphaera</taxon>
    </lineage>
</organism>
<feature type="transmembrane region" description="Helical" evidence="1">
    <location>
        <begin position="6"/>
        <end position="25"/>
    </location>
</feature>
<accession>F4G0G1</accession>
<gene>
    <name evidence="2" type="ordered locus">Mcup_1745</name>
</gene>
<keyword evidence="1" id="KW-0472">Membrane</keyword>
<reference evidence="2 3" key="1">
    <citation type="journal article" date="2011" name="J. Bacteriol.">
        <title>Complete genome sequence of Metallosphaera cuprina, a metal sulfide-oxidizing archaeon from a hot spring.</title>
        <authorList>
            <person name="Liu L.J."/>
            <person name="You X.Y."/>
            <person name="Zheng H."/>
            <person name="Wang S."/>
            <person name="Jiang C.Y."/>
            <person name="Liu S.J."/>
        </authorList>
    </citation>
    <scope>NUCLEOTIDE SEQUENCE [LARGE SCALE GENOMIC DNA]</scope>
    <source>
        <strain evidence="2 3">Ar-4</strain>
    </source>
</reference>
<evidence type="ECO:0000313" key="2">
    <source>
        <dbReference type="EMBL" id="AEB95848.1"/>
    </source>
</evidence>
<dbReference type="AlphaFoldDB" id="F4G0G1"/>
<dbReference type="HOGENOM" id="CLU_109678_0_0_2"/>
<feature type="transmembrane region" description="Helical" evidence="1">
    <location>
        <begin position="88"/>
        <end position="108"/>
    </location>
</feature>
<evidence type="ECO:0000256" key="1">
    <source>
        <dbReference type="SAM" id="Phobius"/>
    </source>
</evidence>
<keyword evidence="1" id="KW-0812">Transmembrane</keyword>
<proteinExistence type="predicted"/>
<keyword evidence="1" id="KW-1133">Transmembrane helix</keyword>
<feature type="transmembrane region" description="Helical" evidence="1">
    <location>
        <begin position="128"/>
        <end position="149"/>
    </location>
</feature>
<dbReference type="KEGG" id="mcn:Mcup_1745"/>
<dbReference type="eggNOG" id="arCOG06032">
    <property type="taxonomic scope" value="Archaea"/>
</dbReference>
<keyword evidence="3" id="KW-1185">Reference proteome</keyword>
<dbReference type="Proteomes" id="UP000007812">
    <property type="component" value="Chromosome"/>
</dbReference>
<evidence type="ECO:0008006" key="4">
    <source>
        <dbReference type="Google" id="ProtNLM"/>
    </source>
</evidence>
<dbReference type="EMBL" id="CP002656">
    <property type="protein sequence ID" value="AEB95848.1"/>
    <property type="molecule type" value="Genomic_DNA"/>
</dbReference>
<feature type="transmembrane region" description="Helical" evidence="1">
    <location>
        <begin position="32"/>
        <end position="51"/>
    </location>
</feature>
<protein>
    <recommendedName>
        <fullName evidence="4">DUF1404 domain-containing protein</fullName>
    </recommendedName>
</protein>
<name>F4G0G1_METCR</name>
<dbReference type="PATRIC" id="fig|1006006.8.peg.1752"/>
<evidence type="ECO:0000313" key="3">
    <source>
        <dbReference type="Proteomes" id="UP000007812"/>
    </source>
</evidence>